<organism evidence="8 9">
    <name type="scientific">Oscillochloris trichoides DG-6</name>
    <dbReference type="NCBI Taxonomy" id="765420"/>
    <lineage>
        <taxon>Bacteria</taxon>
        <taxon>Bacillati</taxon>
        <taxon>Chloroflexota</taxon>
        <taxon>Chloroflexia</taxon>
        <taxon>Chloroflexales</taxon>
        <taxon>Chloroflexineae</taxon>
        <taxon>Oscillochloridaceae</taxon>
        <taxon>Oscillochloris</taxon>
    </lineage>
</organism>
<evidence type="ECO:0000256" key="5">
    <source>
        <dbReference type="ARBA" id="ARBA00023136"/>
    </source>
</evidence>
<feature type="transmembrane region" description="Helical" evidence="6">
    <location>
        <begin position="224"/>
        <end position="244"/>
    </location>
</feature>
<dbReference type="Gene3D" id="1.10.3730.20">
    <property type="match status" value="1"/>
</dbReference>
<feature type="transmembrane region" description="Helical" evidence="6">
    <location>
        <begin position="150"/>
        <end position="172"/>
    </location>
</feature>
<evidence type="ECO:0000256" key="4">
    <source>
        <dbReference type="ARBA" id="ARBA00022989"/>
    </source>
</evidence>
<dbReference type="PANTHER" id="PTHR32322:SF2">
    <property type="entry name" value="EAMA DOMAIN-CONTAINING PROTEIN"/>
    <property type="match status" value="1"/>
</dbReference>
<dbReference type="eggNOG" id="COG0697">
    <property type="taxonomic scope" value="Bacteria"/>
</dbReference>
<dbReference type="HOGENOM" id="CLU_033863_9_1_0"/>
<feature type="transmembrane region" description="Helical" evidence="6">
    <location>
        <begin position="256"/>
        <end position="275"/>
    </location>
</feature>
<keyword evidence="3 6" id="KW-0812">Transmembrane</keyword>
<feature type="domain" description="EamA" evidence="7">
    <location>
        <begin position="6"/>
        <end position="141"/>
    </location>
</feature>
<evidence type="ECO:0000256" key="2">
    <source>
        <dbReference type="ARBA" id="ARBA00007362"/>
    </source>
</evidence>
<evidence type="ECO:0000256" key="1">
    <source>
        <dbReference type="ARBA" id="ARBA00004141"/>
    </source>
</evidence>
<proteinExistence type="inferred from homology"/>
<dbReference type="InterPro" id="IPR037185">
    <property type="entry name" value="EmrE-like"/>
</dbReference>
<comment type="similarity">
    <text evidence="2">Belongs to the EamA transporter family.</text>
</comment>
<feature type="transmembrane region" description="Helical" evidence="6">
    <location>
        <begin position="95"/>
        <end position="117"/>
    </location>
</feature>
<dbReference type="STRING" id="765420.OSCT_1893"/>
<evidence type="ECO:0000313" key="8">
    <source>
        <dbReference type="EMBL" id="EFO80237.1"/>
    </source>
</evidence>
<keyword evidence="5 6" id="KW-0472">Membrane</keyword>
<evidence type="ECO:0000256" key="6">
    <source>
        <dbReference type="SAM" id="Phobius"/>
    </source>
</evidence>
<feature type="transmembrane region" description="Helical" evidence="6">
    <location>
        <begin position="70"/>
        <end position="89"/>
    </location>
</feature>
<gene>
    <name evidence="8" type="ORF">OSCT_1893</name>
</gene>
<comment type="caution">
    <text evidence="8">The sequence shown here is derived from an EMBL/GenBank/DDBJ whole genome shotgun (WGS) entry which is preliminary data.</text>
</comment>
<keyword evidence="9" id="KW-1185">Reference proteome</keyword>
<feature type="transmembrane region" description="Helical" evidence="6">
    <location>
        <begin position="12"/>
        <end position="34"/>
    </location>
</feature>
<dbReference type="InterPro" id="IPR000620">
    <property type="entry name" value="EamA_dom"/>
</dbReference>
<dbReference type="PANTHER" id="PTHR32322">
    <property type="entry name" value="INNER MEMBRANE TRANSPORTER"/>
    <property type="match status" value="1"/>
</dbReference>
<dbReference type="EMBL" id="ADVR01000078">
    <property type="protein sequence ID" value="EFO80237.1"/>
    <property type="molecule type" value="Genomic_DNA"/>
</dbReference>
<feature type="transmembrane region" description="Helical" evidence="6">
    <location>
        <begin position="40"/>
        <end position="58"/>
    </location>
</feature>
<protein>
    <recommendedName>
        <fullName evidence="7">EamA domain-containing protein</fullName>
    </recommendedName>
</protein>
<dbReference type="SUPFAM" id="SSF103481">
    <property type="entry name" value="Multidrug resistance efflux transporter EmrE"/>
    <property type="match status" value="2"/>
</dbReference>
<feature type="domain" description="EamA" evidence="7">
    <location>
        <begin position="154"/>
        <end position="297"/>
    </location>
</feature>
<keyword evidence="4 6" id="KW-1133">Transmembrane helix</keyword>
<dbReference type="OrthoDB" id="5470190at2"/>
<feature type="transmembrane region" description="Helical" evidence="6">
    <location>
        <begin position="184"/>
        <end position="204"/>
    </location>
</feature>
<dbReference type="Proteomes" id="UP000054010">
    <property type="component" value="Unassembled WGS sequence"/>
</dbReference>
<dbReference type="Pfam" id="PF00892">
    <property type="entry name" value="EamA"/>
    <property type="match status" value="2"/>
</dbReference>
<dbReference type="AlphaFoldDB" id="E1IEZ2"/>
<dbReference type="GO" id="GO:0016020">
    <property type="term" value="C:membrane"/>
    <property type="evidence" value="ECO:0007669"/>
    <property type="project" value="UniProtKB-SubCell"/>
</dbReference>
<sequence>MSQQLKGYITALIGIIVWSTTGIFMSHLITVYHIPAFVLALWRNLLVCIVLFPILLFMNRTLLRIKRNDLSLYHWYGFVLALLNTLWALSVQANGAAVATVLVYSSAGFTAIFAIWVFKERLGIIKGIAILLSLTGCVMVSNAYDGAVWSLNPLGVITGILSGVVFAIYTLMGKETARRGINTWNALFYSFTLGSIWITLFNLWPGMPGSTGSYMRLWPELPLNGWLILFMLSFVPTLLGFGLYNTSMNYLSASIANLLATLEPAMTAVQAYIFLDERMSVVQIIGSCIIILAVFVVQVEKEPKLEHKQQPA</sequence>
<dbReference type="InterPro" id="IPR050638">
    <property type="entry name" value="AA-Vitamin_Transporters"/>
</dbReference>
<feature type="transmembrane region" description="Helical" evidence="6">
    <location>
        <begin position="281"/>
        <end position="299"/>
    </location>
</feature>
<accession>E1IEZ2</accession>
<feature type="transmembrane region" description="Helical" evidence="6">
    <location>
        <begin position="124"/>
        <end position="144"/>
    </location>
</feature>
<evidence type="ECO:0000313" key="9">
    <source>
        <dbReference type="Proteomes" id="UP000054010"/>
    </source>
</evidence>
<evidence type="ECO:0000256" key="3">
    <source>
        <dbReference type="ARBA" id="ARBA00022692"/>
    </source>
</evidence>
<name>E1IEZ2_9CHLR</name>
<reference evidence="8 9" key="1">
    <citation type="journal article" date="2011" name="J. Bacteriol.">
        <title>Draft genome sequence of the anoxygenic filamentous phototrophic bacterium Oscillochloris trichoides subsp. DG-6.</title>
        <authorList>
            <person name="Kuznetsov B.B."/>
            <person name="Ivanovsky R.N."/>
            <person name="Keppen O.I."/>
            <person name="Sukhacheva M.V."/>
            <person name="Bumazhkin B.K."/>
            <person name="Patutina E.O."/>
            <person name="Beletsky A.V."/>
            <person name="Mardanov A.V."/>
            <person name="Baslerov R.V."/>
            <person name="Panteleeva A.N."/>
            <person name="Kolganova T.V."/>
            <person name="Ravin N.V."/>
            <person name="Skryabin K.G."/>
        </authorList>
    </citation>
    <scope>NUCLEOTIDE SEQUENCE [LARGE SCALE GENOMIC DNA]</scope>
    <source>
        <strain evidence="8 9">DG-6</strain>
    </source>
</reference>
<evidence type="ECO:0000259" key="7">
    <source>
        <dbReference type="Pfam" id="PF00892"/>
    </source>
</evidence>
<comment type="subcellular location">
    <subcellularLocation>
        <location evidence="1">Membrane</location>
        <topology evidence="1">Multi-pass membrane protein</topology>
    </subcellularLocation>
</comment>